<evidence type="ECO:0000256" key="6">
    <source>
        <dbReference type="SAM" id="MobiDB-lite"/>
    </source>
</evidence>
<keyword evidence="3 7" id="KW-0812">Transmembrane</keyword>
<evidence type="ECO:0000313" key="9">
    <source>
        <dbReference type="Proteomes" id="UP000823388"/>
    </source>
</evidence>
<reference evidence="8" key="1">
    <citation type="submission" date="2020-05" db="EMBL/GenBank/DDBJ databases">
        <title>WGS assembly of Panicum virgatum.</title>
        <authorList>
            <person name="Lovell J.T."/>
            <person name="Jenkins J."/>
            <person name="Shu S."/>
            <person name="Juenger T.E."/>
            <person name="Schmutz J."/>
        </authorList>
    </citation>
    <scope>NUCLEOTIDE SEQUENCE</scope>
    <source>
        <strain evidence="8">AP13</strain>
    </source>
</reference>
<name>A0A8T0RL63_PANVG</name>
<dbReference type="PANTHER" id="PTHR11660:SF51">
    <property type="entry name" value="SOLUTE CARRIER FAMILY 40 MEMBER 3, CHLOROPLASTIC"/>
    <property type="match status" value="1"/>
</dbReference>
<keyword evidence="9" id="KW-1185">Reference proteome</keyword>
<comment type="caution">
    <text evidence="8">The sequence shown here is derived from an EMBL/GenBank/DDBJ whole genome shotgun (WGS) entry which is preliminary data.</text>
</comment>
<evidence type="ECO:0000256" key="2">
    <source>
        <dbReference type="ARBA" id="ARBA00022448"/>
    </source>
</evidence>
<feature type="transmembrane region" description="Helical" evidence="7">
    <location>
        <begin position="354"/>
        <end position="375"/>
    </location>
</feature>
<evidence type="ECO:0000256" key="1">
    <source>
        <dbReference type="ARBA" id="ARBA00004141"/>
    </source>
</evidence>
<dbReference type="InterPro" id="IPR009716">
    <property type="entry name" value="Ferroportin-1"/>
</dbReference>
<evidence type="ECO:0000256" key="7">
    <source>
        <dbReference type="SAM" id="Phobius"/>
    </source>
</evidence>
<dbReference type="Proteomes" id="UP000823388">
    <property type="component" value="Chromosome 5N"/>
</dbReference>
<evidence type="ECO:0000256" key="5">
    <source>
        <dbReference type="ARBA" id="ARBA00023136"/>
    </source>
</evidence>
<keyword evidence="5 7" id="KW-0472">Membrane</keyword>
<sequence length="420" mass="45453">MATAEEEEEEATEELDGLPFVQLSSDILQTELSLLKADARPSGGDTPLGITAVENKQRRRGWSPLGRNRNGCLPGCHERVVCIAGNVTEQLWNFTWPAAIATLNPSLLPVAVLGFFSKVRHACSALPSTLCLCRLLVLGGPTGDPNPARAQFVVFLVGDLVSSLPRIPAYRSLTAIQTAAHLVSAAMVTYATPSPSLELRLPRRCSCSRGSPSTASPASPSASSQSATSSSSRVDLVCETAGASIFAVLLSRNDPVTCVRLSCALPLLVFLIGAMNRLTDGIFDHSTSHSPVDPLERPAGRHGRSAAAVGKAWAETIRRSHDHLPHPPRRQRVGARRRWGFWPRSSLHTLSRSWAFSRLVAQSALLGAAVAVFLAGRPRLTARRPLHLPRLHTRSLALLVTWELRREQNSRLSSISINLR</sequence>
<evidence type="ECO:0000313" key="8">
    <source>
        <dbReference type="EMBL" id="KAG2585875.1"/>
    </source>
</evidence>
<evidence type="ECO:0000256" key="4">
    <source>
        <dbReference type="ARBA" id="ARBA00022989"/>
    </source>
</evidence>
<evidence type="ECO:0008006" key="10">
    <source>
        <dbReference type="Google" id="ProtNLM"/>
    </source>
</evidence>
<accession>A0A8T0RL63</accession>
<keyword evidence="2" id="KW-0813">Transport</keyword>
<evidence type="ECO:0000256" key="3">
    <source>
        <dbReference type="ARBA" id="ARBA00022692"/>
    </source>
</evidence>
<proteinExistence type="predicted"/>
<keyword evidence="4 7" id="KW-1133">Transmembrane helix</keyword>
<feature type="region of interest" description="Disordered" evidence="6">
    <location>
        <begin position="208"/>
        <end position="228"/>
    </location>
</feature>
<gene>
    <name evidence="8" type="ORF">PVAP13_5NG014248</name>
</gene>
<comment type="subcellular location">
    <subcellularLocation>
        <location evidence="1">Membrane</location>
        <topology evidence="1">Multi-pass membrane protein</topology>
    </subcellularLocation>
</comment>
<organism evidence="8 9">
    <name type="scientific">Panicum virgatum</name>
    <name type="common">Blackwell switchgrass</name>
    <dbReference type="NCBI Taxonomy" id="38727"/>
    <lineage>
        <taxon>Eukaryota</taxon>
        <taxon>Viridiplantae</taxon>
        <taxon>Streptophyta</taxon>
        <taxon>Embryophyta</taxon>
        <taxon>Tracheophyta</taxon>
        <taxon>Spermatophyta</taxon>
        <taxon>Magnoliopsida</taxon>
        <taxon>Liliopsida</taxon>
        <taxon>Poales</taxon>
        <taxon>Poaceae</taxon>
        <taxon>PACMAD clade</taxon>
        <taxon>Panicoideae</taxon>
        <taxon>Panicodae</taxon>
        <taxon>Paniceae</taxon>
        <taxon>Panicinae</taxon>
        <taxon>Panicum</taxon>
        <taxon>Panicum sect. Hiantes</taxon>
    </lineage>
</organism>
<dbReference type="GO" id="GO:0005381">
    <property type="term" value="F:iron ion transmembrane transporter activity"/>
    <property type="evidence" value="ECO:0007669"/>
    <property type="project" value="InterPro"/>
</dbReference>
<dbReference type="AlphaFoldDB" id="A0A8T0RL63"/>
<dbReference type="PANTHER" id="PTHR11660">
    <property type="entry name" value="SOLUTE CARRIER FAMILY 40 MEMBER"/>
    <property type="match status" value="1"/>
</dbReference>
<protein>
    <recommendedName>
        <fullName evidence="10">Solute carrier family 40 protein</fullName>
    </recommendedName>
</protein>
<dbReference type="EMBL" id="CM029046">
    <property type="protein sequence ID" value="KAG2585875.1"/>
    <property type="molecule type" value="Genomic_DNA"/>
</dbReference>
<dbReference type="GO" id="GO:0016020">
    <property type="term" value="C:membrane"/>
    <property type="evidence" value="ECO:0007669"/>
    <property type="project" value="UniProtKB-SubCell"/>
</dbReference>